<name>A0A8J4HDV2_9PROT</name>
<dbReference type="InterPro" id="IPR018764">
    <property type="entry name" value="RskA_C"/>
</dbReference>
<reference evidence="3" key="1">
    <citation type="journal article" date="2020" name="mSystems">
        <title>Genome- and Community-Level Interaction Insights into Carbon Utilization and Element Cycling Functions of Hydrothermarchaeota in Hydrothermal Sediment.</title>
        <authorList>
            <person name="Zhou Z."/>
            <person name="Liu Y."/>
            <person name="Xu W."/>
            <person name="Pan J."/>
            <person name="Luo Z.H."/>
            <person name="Li M."/>
        </authorList>
    </citation>
    <scope>NUCLEOTIDE SEQUENCE</scope>
    <source>
        <strain evidence="3">SpSt-997</strain>
    </source>
</reference>
<dbReference type="Pfam" id="PF10099">
    <property type="entry name" value="RskA_C"/>
    <property type="match status" value="1"/>
</dbReference>
<evidence type="ECO:0000259" key="2">
    <source>
        <dbReference type="Pfam" id="PF10099"/>
    </source>
</evidence>
<feature type="transmembrane region" description="Helical" evidence="1">
    <location>
        <begin position="95"/>
        <end position="116"/>
    </location>
</feature>
<dbReference type="AlphaFoldDB" id="A0A8J4HDV2"/>
<dbReference type="EMBL" id="DTQM01000262">
    <property type="protein sequence ID" value="HGC44284.1"/>
    <property type="molecule type" value="Genomic_DNA"/>
</dbReference>
<dbReference type="PANTHER" id="PTHR37461:SF1">
    <property type="entry name" value="ANTI-SIGMA-K FACTOR RSKA"/>
    <property type="match status" value="1"/>
</dbReference>
<dbReference type="InterPro" id="IPR051474">
    <property type="entry name" value="Anti-sigma-K/W_factor"/>
</dbReference>
<proteinExistence type="predicted"/>
<evidence type="ECO:0000313" key="3">
    <source>
        <dbReference type="EMBL" id="HGC44284.1"/>
    </source>
</evidence>
<evidence type="ECO:0000256" key="1">
    <source>
        <dbReference type="SAM" id="Phobius"/>
    </source>
</evidence>
<dbReference type="GO" id="GO:0016989">
    <property type="term" value="F:sigma factor antagonist activity"/>
    <property type="evidence" value="ECO:0007669"/>
    <property type="project" value="TreeGrafter"/>
</dbReference>
<keyword evidence="1" id="KW-0472">Membrane</keyword>
<keyword evidence="1" id="KW-0812">Transmembrane</keyword>
<accession>A0A8J4HDV2</accession>
<organism evidence="3">
    <name type="scientific">Acidicaldus sp</name>
    <dbReference type="NCBI Taxonomy" id="1872105"/>
    <lineage>
        <taxon>Bacteria</taxon>
        <taxon>Pseudomonadati</taxon>
        <taxon>Pseudomonadota</taxon>
        <taxon>Alphaproteobacteria</taxon>
        <taxon>Acetobacterales</taxon>
        <taxon>Acetobacteraceae</taxon>
        <taxon>Acidicaldus</taxon>
    </lineage>
</organism>
<feature type="domain" description="Anti-sigma K factor RskA C-terminal" evidence="2">
    <location>
        <begin position="103"/>
        <end position="228"/>
    </location>
</feature>
<dbReference type="PANTHER" id="PTHR37461">
    <property type="entry name" value="ANTI-SIGMA-K FACTOR RSKA"/>
    <property type="match status" value="1"/>
</dbReference>
<comment type="caution">
    <text evidence="3">The sequence shown here is derived from an EMBL/GenBank/DDBJ whole genome shotgun (WGS) entry which is preliminary data.</text>
</comment>
<protein>
    <recommendedName>
        <fullName evidence="2">Anti-sigma K factor RskA C-terminal domain-containing protein</fullName>
    </recommendedName>
</protein>
<keyword evidence="1" id="KW-1133">Transmembrane helix</keyword>
<sequence length="238" mass="24736">MSRTMSGIDDDPDLLAGEYVLGCLDAETAATVVARAAREPALAAAMRTWEQRLAPLADGIPEVAPPPEIWQRLAAALPPTPLELTAARLRRRLRLWQASTTAALALAAAFAGLLLWRTPPSPTLLPATPPRAMATLTPASGQGPLFVAMMNAKGEIVIASAAPLSIAADRSLELWELPAGETRPRSLGVLPVQGGHSVRAADAGPATQLMISLEPRGGSPTGQPTGPVLYAGKLTALD</sequence>
<dbReference type="GO" id="GO:0005886">
    <property type="term" value="C:plasma membrane"/>
    <property type="evidence" value="ECO:0007669"/>
    <property type="project" value="InterPro"/>
</dbReference>
<gene>
    <name evidence="3" type="ORF">ENY07_13845</name>
</gene>
<dbReference type="GO" id="GO:0006417">
    <property type="term" value="P:regulation of translation"/>
    <property type="evidence" value="ECO:0007669"/>
    <property type="project" value="TreeGrafter"/>
</dbReference>